<dbReference type="RefSeq" id="WP_219801966.1">
    <property type="nucleotide sequence ID" value="NZ_CP080096.1"/>
</dbReference>
<evidence type="ECO:0000259" key="3">
    <source>
        <dbReference type="SMART" id="SM00822"/>
    </source>
</evidence>
<dbReference type="PANTHER" id="PTHR43639">
    <property type="entry name" value="OXIDOREDUCTASE, SHORT-CHAIN DEHYDROGENASE/REDUCTASE FAMILY (AFU_ORTHOLOGUE AFUA_5G02870)"/>
    <property type="match status" value="1"/>
</dbReference>
<dbReference type="Proteomes" id="UP000826462">
    <property type="component" value="Chromosome 2"/>
</dbReference>
<evidence type="ECO:0000256" key="1">
    <source>
        <dbReference type="ARBA" id="ARBA00006484"/>
    </source>
</evidence>
<proteinExistence type="inferred from homology"/>
<keyword evidence="5" id="KW-1185">Reference proteome</keyword>
<accession>A0ABX8UU48</accession>
<protein>
    <submittedName>
        <fullName evidence="4">3-oxoacyl-ACP reductase FabG</fullName>
    </submittedName>
</protein>
<dbReference type="SMART" id="SM00822">
    <property type="entry name" value="PKS_KR"/>
    <property type="match status" value="1"/>
</dbReference>
<dbReference type="InterPro" id="IPR036291">
    <property type="entry name" value="NAD(P)-bd_dom_sf"/>
</dbReference>
<dbReference type="Gene3D" id="3.40.50.720">
    <property type="entry name" value="NAD(P)-binding Rossmann-like Domain"/>
    <property type="match status" value="1"/>
</dbReference>
<dbReference type="InterPro" id="IPR057326">
    <property type="entry name" value="KR_dom"/>
</dbReference>
<evidence type="ECO:0000313" key="4">
    <source>
        <dbReference type="EMBL" id="QYD72543.1"/>
    </source>
</evidence>
<sequence>MSVLKRKLEGRAALVTGGSRGIGAAIAKRFAREGAAVAITYAGSQGDAQQIVYEIQRDGGRAMALHADSGDAKAMQAAISTTAAEFGTFDILVNNAAMLRVRAIDEFPLDEIDRMLAINVRGPLVAIKEALRFMRKGGRIINIGSVTSDYVPASGLSVYACTKGAIASMTRALARDLGNAGITVNNVQPGRIDTDMNPADGPLAERIGHSIALGHYGNPTDIANMVAWLASPEAAFVTGTSIKVDGGTSA</sequence>
<evidence type="ECO:0000313" key="5">
    <source>
        <dbReference type="Proteomes" id="UP000826462"/>
    </source>
</evidence>
<dbReference type="EMBL" id="CP080096">
    <property type="protein sequence ID" value="QYD72543.1"/>
    <property type="molecule type" value="Genomic_DNA"/>
</dbReference>
<dbReference type="InterPro" id="IPR020904">
    <property type="entry name" value="Sc_DH/Rdtase_CS"/>
</dbReference>
<dbReference type="PRINTS" id="PR00081">
    <property type="entry name" value="GDHRDH"/>
</dbReference>
<dbReference type="InterPro" id="IPR002347">
    <property type="entry name" value="SDR_fam"/>
</dbReference>
<dbReference type="PROSITE" id="PS00061">
    <property type="entry name" value="ADH_SHORT"/>
    <property type="match status" value="1"/>
</dbReference>
<organism evidence="4 5">
    <name type="scientific">Paraburkholderia edwinii</name>
    <dbReference type="NCBI Taxonomy" id="2861782"/>
    <lineage>
        <taxon>Bacteria</taxon>
        <taxon>Pseudomonadati</taxon>
        <taxon>Pseudomonadota</taxon>
        <taxon>Betaproteobacteria</taxon>
        <taxon>Burkholderiales</taxon>
        <taxon>Burkholderiaceae</taxon>
        <taxon>Paraburkholderia</taxon>
    </lineage>
</organism>
<dbReference type="Pfam" id="PF13561">
    <property type="entry name" value="adh_short_C2"/>
    <property type="match status" value="1"/>
</dbReference>
<evidence type="ECO:0000256" key="2">
    <source>
        <dbReference type="ARBA" id="ARBA00023002"/>
    </source>
</evidence>
<dbReference type="PANTHER" id="PTHR43639:SF1">
    <property type="entry name" value="SHORT-CHAIN DEHYDROGENASE_REDUCTASE FAMILY PROTEIN"/>
    <property type="match status" value="1"/>
</dbReference>
<name>A0ABX8UU48_9BURK</name>
<keyword evidence="2" id="KW-0560">Oxidoreductase</keyword>
<dbReference type="PRINTS" id="PR00080">
    <property type="entry name" value="SDRFAMILY"/>
</dbReference>
<reference evidence="4 5" key="1">
    <citation type="submission" date="2021-07" db="EMBL/GenBank/DDBJ databases">
        <title>Paraburkholderia edwinii protects Aspergillus sp. from phenazines by acting as a toxin sponge.</title>
        <authorList>
            <person name="Dahlstrom K.M."/>
            <person name="Newman D.K."/>
        </authorList>
    </citation>
    <scope>NUCLEOTIDE SEQUENCE [LARGE SCALE GENOMIC DNA]</scope>
    <source>
        <strain evidence="4 5">Pe01</strain>
    </source>
</reference>
<comment type="similarity">
    <text evidence="1">Belongs to the short-chain dehydrogenases/reductases (SDR) family.</text>
</comment>
<dbReference type="SUPFAM" id="SSF51735">
    <property type="entry name" value="NAD(P)-binding Rossmann-fold domains"/>
    <property type="match status" value="1"/>
</dbReference>
<gene>
    <name evidence="4" type="ORF">KZJ38_22750</name>
</gene>
<feature type="domain" description="Ketoreductase" evidence="3">
    <location>
        <begin position="11"/>
        <end position="190"/>
    </location>
</feature>